<feature type="chain" id="PRO_5021912060" description="Kazal-like domain-containing protein" evidence="2">
    <location>
        <begin position="21"/>
        <end position="244"/>
    </location>
</feature>
<dbReference type="SMART" id="SM00280">
    <property type="entry name" value="KAZAL"/>
    <property type="match status" value="3"/>
</dbReference>
<feature type="domain" description="Kazal-like" evidence="3">
    <location>
        <begin position="183"/>
        <end position="226"/>
    </location>
</feature>
<feature type="domain" description="Kazal-like" evidence="3">
    <location>
        <begin position="25"/>
        <end position="71"/>
    </location>
</feature>
<dbReference type="Gene3D" id="3.30.60.30">
    <property type="match status" value="3"/>
</dbReference>
<dbReference type="PANTHER" id="PTHR21131:SF0">
    <property type="entry name" value="GEO10195P1-RELATED"/>
    <property type="match status" value="1"/>
</dbReference>
<sequence length="244" mass="25633">MSITRVLGLALILALDLVQGQDQPFQGPYRCICQLDLRPVCGVDGFDYPNICTALCQRVVVACQQRCPCPTESEGSDSTGDPIGGSNTTTTPTGSPILNNSSFTLSPNSSDGHDEAVKDQPFFAAIEGDDGEGVPSCSCEENNEPVCGDDNTTYSNNCQLECAQVNKTCAGECPCGSSTADGGIFLTACRCPDVYEPICGQNGETYQNACFAGCKAVLVDCEGKCPCLKSRARSIDKGQTGAFD</sequence>
<evidence type="ECO:0000256" key="1">
    <source>
        <dbReference type="SAM" id="MobiDB-lite"/>
    </source>
</evidence>
<dbReference type="Pfam" id="PF07648">
    <property type="entry name" value="Kazal_2"/>
    <property type="match status" value="3"/>
</dbReference>
<keyword evidence="2" id="KW-0732">Signal</keyword>
<dbReference type="InterPro" id="IPR036058">
    <property type="entry name" value="Kazal_dom_sf"/>
</dbReference>
<dbReference type="PROSITE" id="PS00282">
    <property type="entry name" value="KAZAL_1"/>
    <property type="match status" value="1"/>
</dbReference>
<dbReference type="PANTHER" id="PTHR21131">
    <property type="entry name" value="SERINE-TYPE ENDOPEPTIDASE INHIBITOR"/>
    <property type="match status" value="1"/>
</dbReference>
<evidence type="ECO:0000259" key="3">
    <source>
        <dbReference type="PROSITE" id="PS51465"/>
    </source>
</evidence>
<name>A0A553P0J6_TIGCA</name>
<dbReference type="InterPro" id="IPR053265">
    <property type="entry name" value="Serpin"/>
</dbReference>
<dbReference type="EMBL" id="VCGU01000009">
    <property type="protein sequence ID" value="TRY71200.1"/>
    <property type="molecule type" value="Genomic_DNA"/>
</dbReference>
<evidence type="ECO:0000313" key="5">
    <source>
        <dbReference type="Proteomes" id="UP000318571"/>
    </source>
</evidence>
<dbReference type="Proteomes" id="UP000318571">
    <property type="component" value="Chromosome 9"/>
</dbReference>
<proteinExistence type="predicted"/>
<dbReference type="SUPFAM" id="SSF100895">
    <property type="entry name" value="Kazal-type serine protease inhibitors"/>
    <property type="match status" value="3"/>
</dbReference>
<feature type="signal peptide" evidence="2">
    <location>
        <begin position="1"/>
        <end position="20"/>
    </location>
</feature>
<protein>
    <recommendedName>
        <fullName evidence="3">Kazal-like domain-containing protein</fullName>
    </recommendedName>
</protein>
<feature type="domain" description="Kazal-like" evidence="3">
    <location>
        <begin position="131"/>
        <end position="174"/>
    </location>
</feature>
<dbReference type="OrthoDB" id="192611at2759"/>
<keyword evidence="5" id="KW-1185">Reference proteome</keyword>
<feature type="compositionally biased region" description="Low complexity" evidence="1">
    <location>
        <begin position="84"/>
        <end position="97"/>
    </location>
</feature>
<evidence type="ECO:0000313" key="4">
    <source>
        <dbReference type="EMBL" id="TRY71200.1"/>
    </source>
</evidence>
<dbReference type="AlphaFoldDB" id="A0A553P0J6"/>
<feature type="region of interest" description="Disordered" evidence="1">
    <location>
        <begin position="70"/>
        <end position="116"/>
    </location>
</feature>
<dbReference type="CDD" id="cd00104">
    <property type="entry name" value="KAZAL_FS"/>
    <property type="match status" value="2"/>
</dbReference>
<reference evidence="4 5" key="1">
    <citation type="journal article" date="2018" name="Nat. Ecol. Evol.">
        <title>Genomic signatures of mitonuclear coevolution across populations of Tigriopus californicus.</title>
        <authorList>
            <person name="Barreto F.S."/>
            <person name="Watson E.T."/>
            <person name="Lima T.G."/>
            <person name="Willett C.S."/>
            <person name="Edmands S."/>
            <person name="Li W."/>
            <person name="Burton R.S."/>
        </authorList>
    </citation>
    <scope>NUCLEOTIDE SEQUENCE [LARGE SCALE GENOMIC DNA]</scope>
    <source>
        <strain evidence="4 5">San Diego</strain>
    </source>
</reference>
<gene>
    <name evidence="4" type="ORF">TCAL_10673</name>
</gene>
<evidence type="ECO:0000256" key="2">
    <source>
        <dbReference type="SAM" id="SignalP"/>
    </source>
</evidence>
<dbReference type="InterPro" id="IPR002350">
    <property type="entry name" value="Kazal_dom"/>
</dbReference>
<feature type="compositionally biased region" description="Polar residues" evidence="1">
    <location>
        <begin position="98"/>
        <end position="110"/>
    </location>
</feature>
<organism evidence="4 5">
    <name type="scientific">Tigriopus californicus</name>
    <name type="common">Marine copepod</name>
    <dbReference type="NCBI Taxonomy" id="6832"/>
    <lineage>
        <taxon>Eukaryota</taxon>
        <taxon>Metazoa</taxon>
        <taxon>Ecdysozoa</taxon>
        <taxon>Arthropoda</taxon>
        <taxon>Crustacea</taxon>
        <taxon>Multicrustacea</taxon>
        <taxon>Hexanauplia</taxon>
        <taxon>Copepoda</taxon>
        <taxon>Harpacticoida</taxon>
        <taxon>Harpacticidae</taxon>
        <taxon>Tigriopus</taxon>
    </lineage>
</organism>
<comment type="caution">
    <text evidence="4">The sequence shown here is derived from an EMBL/GenBank/DDBJ whole genome shotgun (WGS) entry which is preliminary data.</text>
</comment>
<dbReference type="PROSITE" id="PS51465">
    <property type="entry name" value="KAZAL_2"/>
    <property type="match status" value="3"/>
</dbReference>
<accession>A0A553P0J6</accession>